<dbReference type="VEuPathDB" id="FungiDB:AMAG_02968"/>
<feature type="region of interest" description="Disordered" evidence="1">
    <location>
        <begin position="115"/>
        <end position="134"/>
    </location>
</feature>
<dbReference type="OrthoDB" id="332281at2759"/>
<dbReference type="GO" id="GO:0007030">
    <property type="term" value="P:Golgi organization"/>
    <property type="evidence" value="ECO:0007669"/>
    <property type="project" value="InterPro"/>
</dbReference>
<dbReference type="PANTHER" id="PTHR12961:SF0">
    <property type="entry name" value="CONSERVED OLIGOMERIC GOLGI COMPLEX SUBUNIT 2"/>
    <property type="match status" value="1"/>
</dbReference>
<proteinExistence type="predicted"/>
<dbReference type="Proteomes" id="UP000054350">
    <property type="component" value="Unassembled WGS sequence"/>
</dbReference>
<accession>A0A0L0S469</accession>
<evidence type="ECO:0000313" key="2">
    <source>
        <dbReference type="EMBL" id="KNE57235.1"/>
    </source>
</evidence>
<feature type="region of interest" description="Disordered" evidence="1">
    <location>
        <begin position="396"/>
        <end position="447"/>
    </location>
</feature>
<gene>
    <name evidence="2" type="ORF">AMAG_02968</name>
</gene>
<dbReference type="GO" id="GO:0016020">
    <property type="term" value="C:membrane"/>
    <property type="evidence" value="ECO:0007669"/>
    <property type="project" value="InterPro"/>
</dbReference>
<organism evidence="2 3">
    <name type="scientific">Allomyces macrogynus (strain ATCC 38327)</name>
    <name type="common">Allomyces javanicus var. macrogynus</name>
    <dbReference type="NCBI Taxonomy" id="578462"/>
    <lineage>
        <taxon>Eukaryota</taxon>
        <taxon>Fungi</taxon>
        <taxon>Fungi incertae sedis</taxon>
        <taxon>Blastocladiomycota</taxon>
        <taxon>Blastocladiomycetes</taxon>
        <taxon>Blastocladiales</taxon>
        <taxon>Blastocladiaceae</taxon>
        <taxon>Allomyces</taxon>
    </lineage>
</organism>
<keyword evidence="3" id="KW-1185">Reference proteome</keyword>
<dbReference type="InterPro" id="IPR009316">
    <property type="entry name" value="COG2"/>
</dbReference>
<name>A0A0L0S469_ALLM3</name>
<sequence>MDDQELRRIKAELVRKRADAYAGITQIITAQYEKLQEVISSLDAMGEWMTGVEEPLGVMQAGAKELAMTSTDKHDAFEAKVHALERVRHQQKILHFFLDMERKVAWLENAAGIERPTGGGGKTPRRQDSHPSTGTAITDLAKLEHVVLLLALAIAAVQHGSKHFPFIAALDVRVRAVTAVCQTSARSLLMPLLRDHDHDRLAACARVYLHLNAWSQLVVLVVTAAVDPLLTRRTDVPLPTVLDELWTRLESGPVALAKILAPHVPRDQALILSTHILLRVLEYLSGTPSIFSPAVPSTFHRNYTATTTLLRRLVTDLGLAHVADAIPELAAFLRKWPVEVYFQMLARQAISGRGADHHLGDAAGHHAPLARRARPGRRAPVLQTCVPVGLAVPRGRGRAEWGRDDNDGDPGAHGSGRIARDGDGVGGNAVARDVPVGECSRGVSRDV</sequence>
<dbReference type="AlphaFoldDB" id="A0A0L0S469"/>
<reference evidence="3" key="2">
    <citation type="submission" date="2009-11" db="EMBL/GenBank/DDBJ databases">
        <title>The Genome Sequence of Allomyces macrogynus strain ATCC 38327.</title>
        <authorList>
            <consortium name="The Broad Institute Genome Sequencing Platform"/>
            <person name="Russ C."/>
            <person name="Cuomo C."/>
            <person name="Shea T."/>
            <person name="Young S.K."/>
            <person name="Zeng Q."/>
            <person name="Koehrsen M."/>
            <person name="Haas B."/>
            <person name="Borodovsky M."/>
            <person name="Guigo R."/>
            <person name="Alvarado L."/>
            <person name="Berlin A."/>
            <person name="Borenstein D."/>
            <person name="Chen Z."/>
            <person name="Engels R."/>
            <person name="Freedman E."/>
            <person name="Gellesch M."/>
            <person name="Goldberg J."/>
            <person name="Griggs A."/>
            <person name="Gujja S."/>
            <person name="Heiman D."/>
            <person name="Hepburn T."/>
            <person name="Howarth C."/>
            <person name="Jen D."/>
            <person name="Larson L."/>
            <person name="Lewis B."/>
            <person name="Mehta T."/>
            <person name="Park D."/>
            <person name="Pearson M."/>
            <person name="Roberts A."/>
            <person name="Saif S."/>
            <person name="Shenoy N."/>
            <person name="Sisk P."/>
            <person name="Stolte C."/>
            <person name="Sykes S."/>
            <person name="Walk T."/>
            <person name="White J."/>
            <person name="Yandava C."/>
            <person name="Burger G."/>
            <person name="Gray M.W."/>
            <person name="Holland P.W.H."/>
            <person name="King N."/>
            <person name="Lang F.B.F."/>
            <person name="Roger A.J."/>
            <person name="Ruiz-Trillo I."/>
            <person name="Lander E."/>
            <person name="Nusbaum C."/>
        </authorList>
    </citation>
    <scope>NUCLEOTIDE SEQUENCE [LARGE SCALE GENOMIC DNA]</scope>
    <source>
        <strain evidence="3">ATCC 38327</strain>
    </source>
</reference>
<dbReference type="STRING" id="578462.A0A0L0S469"/>
<dbReference type="EMBL" id="GG745331">
    <property type="protein sequence ID" value="KNE57235.1"/>
    <property type="molecule type" value="Genomic_DNA"/>
</dbReference>
<evidence type="ECO:0000256" key="1">
    <source>
        <dbReference type="SAM" id="MobiDB-lite"/>
    </source>
</evidence>
<evidence type="ECO:0000313" key="3">
    <source>
        <dbReference type="Proteomes" id="UP000054350"/>
    </source>
</evidence>
<dbReference type="GO" id="GO:0017119">
    <property type="term" value="C:Golgi transport complex"/>
    <property type="evidence" value="ECO:0007669"/>
    <property type="project" value="TreeGrafter"/>
</dbReference>
<protein>
    <submittedName>
        <fullName evidence="2">Uncharacterized protein</fullName>
    </submittedName>
</protein>
<reference evidence="2 3" key="1">
    <citation type="submission" date="2009-11" db="EMBL/GenBank/DDBJ databases">
        <title>Annotation of Allomyces macrogynus ATCC 38327.</title>
        <authorList>
            <consortium name="The Broad Institute Genome Sequencing Platform"/>
            <person name="Russ C."/>
            <person name="Cuomo C."/>
            <person name="Burger G."/>
            <person name="Gray M.W."/>
            <person name="Holland P.W.H."/>
            <person name="King N."/>
            <person name="Lang F.B.F."/>
            <person name="Roger A.J."/>
            <person name="Ruiz-Trillo I."/>
            <person name="Young S.K."/>
            <person name="Zeng Q."/>
            <person name="Gargeya S."/>
            <person name="Fitzgerald M."/>
            <person name="Haas B."/>
            <person name="Abouelleil A."/>
            <person name="Alvarado L."/>
            <person name="Arachchi H.M."/>
            <person name="Berlin A."/>
            <person name="Chapman S.B."/>
            <person name="Gearin G."/>
            <person name="Goldberg J."/>
            <person name="Griggs A."/>
            <person name="Gujja S."/>
            <person name="Hansen M."/>
            <person name="Heiman D."/>
            <person name="Howarth C."/>
            <person name="Larimer J."/>
            <person name="Lui A."/>
            <person name="MacDonald P.J.P."/>
            <person name="McCowen C."/>
            <person name="Montmayeur A."/>
            <person name="Murphy C."/>
            <person name="Neiman D."/>
            <person name="Pearson M."/>
            <person name="Priest M."/>
            <person name="Roberts A."/>
            <person name="Saif S."/>
            <person name="Shea T."/>
            <person name="Sisk P."/>
            <person name="Stolte C."/>
            <person name="Sykes S."/>
            <person name="Wortman J."/>
            <person name="Nusbaum C."/>
            <person name="Birren B."/>
        </authorList>
    </citation>
    <scope>NUCLEOTIDE SEQUENCE [LARGE SCALE GENOMIC DNA]</scope>
    <source>
        <strain evidence="2 3">ATCC 38327</strain>
    </source>
</reference>
<dbReference type="GO" id="GO:0006891">
    <property type="term" value="P:intra-Golgi vesicle-mediated transport"/>
    <property type="evidence" value="ECO:0007669"/>
    <property type="project" value="TreeGrafter"/>
</dbReference>
<dbReference type="PANTHER" id="PTHR12961">
    <property type="entry name" value="CONSERVED OLIGOMERIC GOLGI COMPLEX COMPONENT 2"/>
    <property type="match status" value="1"/>
</dbReference>
<dbReference type="GO" id="GO:0015031">
    <property type="term" value="P:protein transport"/>
    <property type="evidence" value="ECO:0007669"/>
    <property type="project" value="InterPro"/>
</dbReference>